<accession>A0A7J7JSZ4</accession>
<dbReference type="EMBL" id="VXIV02001811">
    <property type="protein sequence ID" value="KAF6029492.1"/>
    <property type="molecule type" value="Genomic_DNA"/>
</dbReference>
<evidence type="ECO:0000313" key="4">
    <source>
        <dbReference type="EMBL" id="KAF6029492.1"/>
    </source>
</evidence>
<dbReference type="Proteomes" id="UP000593567">
    <property type="component" value="Unassembled WGS sequence"/>
</dbReference>
<sequence length="197" mass="21112">MKLLLTTLAVTLLLTSIYDGVTARRGGGSSGGRGGSAGSRGGSSRSSAARVSGGYSGSGYRSAVAAGFYVGGVTRYRTRFYGTSHYKAEPPICYTTNSSVVDLSNTTKKGAYFVCPYWPTDKPDYVYCCGPSDTQRCCTFWEDPGRLAGAIIGFILLGITVFVVVPLIIYCCCCRKKKSSVDKQHVGYEAQDQSIKY</sequence>
<evidence type="ECO:0000313" key="5">
    <source>
        <dbReference type="Proteomes" id="UP000593567"/>
    </source>
</evidence>
<feature type="signal peptide" evidence="3">
    <location>
        <begin position="1"/>
        <end position="23"/>
    </location>
</feature>
<protein>
    <submittedName>
        <fullName evidence="4">Uncharacterized protein</fullName>
    </submittedName>
</protein>
<keyword evidence="2" id="KW-1133">Transmembrane helix</keyword>
<proteinExistence type="predicted"/>
<feature type="chain" id="PRO_5029863630" evidence="3">
    <location>
        <begin position="24"/>
        <end position="197"/>
    </location>
</feature>
<comment type="caution">
    <text evidence="4">The sequence shown here is derived from an EMBL/GenBank/DDBJ whole genome shotgun (WGS) entry which is preliminary data.</text>
</comment>
<keyword evidence="5" id="KW-1185">Reference proteome</keyword>
<evidence type="ECO:0000256" key="3">
    <source>
        <dbReference type="SAM" id="SignalP"/>
    </source>
</evidence>
<dbReference type="AlphaFoldDB" id="A0A7J7JSZ4"/>
<gene>
    <name evidence="4" type="ORF">EB796_012179</name>
</gene>
<keyword evidence="2" id="KW-0472">Membrane</keyword>
<keyword evidence="2" id="KW-0812">Transmembrane</keyword>
<name>A0A7J7JSZ4_BUGNE</name>
<organism evidence="4 5">
    <name type="scientific">Bugula neritina</name>
    <name type="common">Brown bryozoan</name>
    <name type="synonym">Sertularia neritina</name>
    <dbReference type="NCBI Taxonomy" id="10212"/>
    <lineage>
        <taxon>Eukaryota</taxon>
        <taxon>Metazoa</taxon>
        <taxon>Spiralia</taxon>
        <taxon>Lophotrochozoa</taxon>
        <taxon>Bryozoa</taxon>
        <taxon>Gymnolaemata</taxon>
        <taxon>Cheilostomatida</taxon>
        <taxon>Flustrina</taxon>
        <taxon>Buguloidea</taxon>
        <taxon>Bugulidae</taxon>
        <taxon>Bugula</taxon>
    </lineage>
</organism>
<evidence type="ECO:0000256" key="2">
    <source>
        <dbReference type="SAM" id="Phobius"/>
    </source>
</evidence>
<keyword evidence="3" id="KW-0732">Signal</keyword>
<evidence type="ECO:0000256" key="1">
    <source>
        <dbReference type="SAM" id="MobiDB-lite"/>
    </source>
</evidence>
<reference evidence="4" key="1">
    <citation type="submission" date="2020-06" db="EMBL/GenBank/DDBJ databases">
        <title>Draft genome of Bugula neritina, a colonial animal packing powerful symbionts and potential medicines.</title>
        <authorList>
            <person name="Rayko M."/>
        </authorList>
    </citation>
    <scope>NUCLEOTIDE SEQUENCE [LARGE SCALE GENOMIC DNA]</scope>
    <source>
        <strain evidence="4">Kwan_BN1</strain>
    </source>
</reference>
<feature type="compositionally biased region" description="Gly residues" evidence="1">
    <location>
        <begin position="26"/>
        <end position="41"/>
    </location>
</feature>
<feature type="transmembrane region" description="Helical" evidence="2">
    <location>
        <begin position="147"/>
        <end position="173"/>
    </location>
</feature>
<feature type="region of interest" description="Disordered" evidence="1">
    <location>
        <begin position="26"/>
        <end position="47"/>
    </location>
</feature>